<feature type="domain" description="Amine oxidase" evidence="2">
    <location>
        <begin position="93"/>
        <end position="426"/>
    </location>
</feature>
<proteinExistence type="predicted"/>
<evidence type="ECO:0000313" key="3">
    <source>
        <dbReference type="EMBL" id="SFF71768.1"/>
    </source>
</evidence>
<keyword evidence="4" id="KW-1185">Reference proteome</keyword>
<dbReference type="AlphaFoldDB" id="A0A1I2KZJ6"/>
<evidence type="ECO:0000256" key="1">
    <source>
        <dbReference type="SAM" id="MobiDB-lite"/>
    </source>
</evidence>
<dbReference type="PANTHER" id="PTHR10742">
    <property type="entry name" value="FLAVIN MONOAMINE OXIDASE"/>
    <property type="match status" value="1"/>
</dbReference>
<dbReference type="EMBL" id="FONV01000019">
    <property type="protein sequence ID" value="SFF71768.1"/>
    <property type="molecule type" value="Genomic_DNA"/>
</dbReference>
<organism evidence="3 4">
    <name type="scientific">Actinoplanes philippinensis</name>
    <dbReference type="NCBI Taxonomy" id="35752"/>
    <lineage>
        <taxon>Bacteria</taxon>
        <taxon>Bacillati</taxon>
        <taxon>Actinomycetota</taxon>
        <taxon>Actinomycetes</taxon>
        <taxon>Micromonosporales</taxon>
        <taxon>Micromonosporaceae</taxon>
        <taxon>Actinoplanes</taxon>
    </lineage>
</organism>
<feature type="domain" description="Amine oxidase" evidence="2">
    <location>
        <begin position="11"/>
        <end position="75"/>
    </location>
</feature>
<dbReference type="Proteomes" id="UP000199645">
    <property type="component" value="Unassembled WGS sequence"/>
</dbReference>
<dbReference type="InterPro" id="IPR036188">
    <property type="entry name" value="FAD/NAD-bd_sf"/>
</dbReference>
<dbReference type="PRINTS" id="PR00419">
    <property type="entry name" value="ADXRDTASE"/>
</dbReference>
<reference evidence="3 4" key="1">
    <citation type="submission" date="2016-10" db="EMBL/GenBank/DDBJ databases">
        <authorList>
            <person name="de Groot N.N."/>
        </authorList>
    </citation>
    <scope>NUCLEOTIDE SEQUENCE [LARGE SCALE GENOMIC DNA]</scope>
    <source>
        <strain evidence="3 4">DSM 43019</strain>
    </source>
</reference>
<dbReference type="SUPFAM" id="SSF51905">
    <property type="entry name" value="FAD/NAD(P)-binding domain"/>
    <property type="match status" value="1"/>
</dbReference>
<dbReference type="STRING" id="35752.SAMN05421541_11921"/>
<dbReference type="SUPFAM" id="SSF54373">
    <property type="entry name" value="FAD-linked reductases, C-terminal domain"/>
    <property type="match status" value="1"/>
</dbReference>
<name>A0A1I2KZJ6_9ACTN</name>
<dbReference type="PANTHER" id="PTHR10742:SF410">
    <property type="entry name" value="LYSINE-SPECIFIC HISTONE DEMETHYLASE 2"/>
    <property type="match status" value="1"/>
</dbReference>
<protein>
    <submittedName>
        <fullName evidence="3">Flavin containing amine oxidoreductase</fullName>
    </submittedName>
</protein>
<sequence>MGGGMGRLTGFVVSRWGEDPWARGSWSLIGRHGSPADRVALGAPVGDRLRIAGEATHPTRAGMTHGAYEQGVAAASWAAGLGHRRVAVVGAGIAGLAAARALTDRGAGVVVWEARDRIGGRTAPAEIDGAGFDLGANWLQQYDDNILARLTEKLGLRTVPTDFNDPLVLDGHRSPADAPPASGGAAEAVEAELRARLGSAPAGASVADVLDAWIAAPGAWDVEAVRRLVDAEIVMDSGAPLSWLSARHGFEPGVGEGDRWIVGGYRLLLDHLADGLDVRLRHPVTGIAVGPDGVTLSGDAGSLRADAVIVTVPLGVLAAGSVRFEPPLPAPHRDALSHLGMGRVEKVVLRFDDRFWPAHPAGYYRIHGPAENCVSEWLDTTETDGVPTLVGLFAGPWLDDLWAGADDRIAARAAAIVSNATGHPEDGGDHPTDGPRQKPIARP</sequence>
<accession>A0A1I2KZJ6</accession>
<dbReference type="InterPro" id="IPR050281">
    <property type="entry name" value="Flavin_monoamine_oxidase"/>
</dbReference>
<evidence type="ECO:0000259" key="2">
    <source>
        <dbReference type="Pfam" id="PF01593"/>
    </source>
</evidence>
<feature type="compositionally biased region" description="Basic and acidic residues" evidence="1">
    <location>
        <begin position="423"/>
        <end position="436"/>
    </location>
</feature>
<dbReference type="Gene3D" id="3.50.50.60">
    <property type="entry name" value="FAD/NAD(P)-binding domain"/>
    <property type="match status" value="2"/>
</dbReference>
<dbReference type="GO" id="GO:0016491">
    <property type="term" value="F:oxidoreductase activity"/>
    <property type="evidence" value="ECO:0007669"/>
    <property type="project" value="InterPro"/>
</dbReference>
<feature type="region of interest" description="Disordered" evidence="1">
    <location>
        <begin position="420"/>
        <end position="443"/>
    </location>
</feature>
<dbReference type="InterPro" id="IPR002937">
    <property type="entry name" value="Amino_oxidase"/>
</dbReference>
<dbReference type="Pfam" id="PF01593">
    <property type="entry name" value="Amino_oxidase"/>
    <property type="match status" value="2"/>
</dbReference>
<evidence type="ECO:0000313" key="4">
    <source>
        <dbReference type="Proteomes" id="UP000199645"/>
    </source>
</evidence>
<gene>
    <name evidence="3" type="ORF">SAMN05421541_11921</name>
</gene>